<dbReference type="SUPFAM" id="SSF52980">
    <property type="entry name" value="Restriction endonuclease-like"/>
    <property type="match status" value="1"/>
</dbReference>
<gene>
    <name evidence="3" type="ORF">COX03_02040</name>
</gene>
<comment type="caution">
    <text evidence="3">The sequence shown here is derived from an EMBL/GenBank/DDBJ whole genome shotgun (WGS) entry which is preliminary data.</text>
</comment>
<dbReference type="Proteomes" id="UP000229847">
    <property type="component" value="Unassembled WGS sequence"/>
</dbReference>
<dbReference type="Pfam" id="PF13173">
    <property type="entry name" value="AAA_14"/>
    <property type="match status" value="1"/>
</dbReference>
<sequence length="398" mass="46082">MMYLTVPVFWHNIGSMDPNIIYIKRDIEPVIKKHFNTGKVIVIYGPRQAGKTTLLNNIFNGEEFLYLSCDQERIREQLIPDRLALEKVIGNYNNVIFDEAQHLKDSGLMLKILVDNFPKRNFVASGSSSFDLANKLTEPLTGRHFKFLLFPLSLLEINSFIPSVDRDFQFKESLIYGSYPEVFKFKSGDEKIEHLSTLTDSYLYQDILAFNLVKDSKKVRELLTAIAFQLGSEVSYSELALTVGIDRKTVEYYLDLLEKSFVLFRLYGFSRNLRSEINRKVKIYFYDLGVRNALINNFNSLSLRNDGGGMFENFVISEIVKKTVNDPQKTNLYFWRTYEQKEMDLVAEKNGRIKAFEIKTKKPKKVKSFQAFQGLYPESKTEVITMDNLTSILENPVV</sequence>
<evidence type="ECO:0000259" key="2">
    <source>
        <dbReference type="Pfam" id="PF13635"/>
    </source>
</evidence>
<organism evidence="3 4">
    <name type="scientific">Candidatus Woesebacteria bacterium CG22_combo_CG10-13_8_21_14_all_39_10</name>
    <dbReference type="NCBI Taxonomy" id="1975059"/>
    <lineage>
        <taxon>Bacteria</taxon>
        <taxon>Candidatus Woeseibacteriota</taxon>
    </lineage>
</organism>
<feature type="domain" description="DUF4143" evidence="2">
    <location>
        <begin position="205"/>
        <end position="360"/>
    </location>
</feature>
<feature type="domain" description="AAA" evidence="1">
    <location>
        <begin position="39"/>
        <end position="157"/>
    </location>
</feature>
<name>A0A2H0BKV5_9BACT</name>
<evidence type="ECO:0000313" key="4">
    <source>
        <dbReference type="Proteomes" id="UP000229847"/>
    </source>
</evidence>
<dbReference type="PANTHER" id="PTHR43566">
    <property type="entry name" value="CONSERVED PROTEIN"/>
    <property type="match status" value="1"/>
</dbReference>
<dbReference type="InterPro" id="IPR041682">
    <property type="entry name" value="AAA_14"/>
</dbReference>
<dbReference type="EMBL" id="PCSW01000062">
    <property type="protein sequence ID" value="PIP57638.1"/>
    <property type="molecule type" value="Genomic_DNA"/>
</dbReference>
<protein>
    <submittedName>
        <fullName evidence="3">ATPase</fullName>
    </submittedName>
</protein>
<dbReference type="PANTHER" id="PTHR43566:SF1">
    <property type="entry name" value="AAA+ ATPASE DOMAIN-CONTAINING PROTEIN"/>
    <property type="match status" value="1"/>
</dbReference>
<dbReference type="InterPro" id="IPR011335">
    <property type="entry name" value="Restrct_endonuc-II-like"/>
</dbReference>
<dbReference type="AlphaFoldDB" id="A0A2H0BKV5"/>
<dbReference type="InterPro" id="IPR025420">
    <property type="entry name" value="DUF4143"/>
</dbReference>
<reference evidence="3 4" key="1">
    <citation type="submission" date="2017-09" db="EMBL/GenBank/DDBJ databases">
        <title>Depth-based differentiation of microbial function through sediment-hosted aquifers and enrichment of novel symbionts in the deep terrestrial subsurface.</title>
        <authorList>
            <person name="Probst A.J."/>
            <person name="Ladd B."/>
            <person name="Jarett J.K."/>
            <person name="Geller-Mcgrath D.E."/>
            <person name="Sieber C.M."/>
            <person name="Emerson J.B."/>
            <person name="Anantharaman K."/>
            <person name="Thomas B.C."/>
            <person name="Malmstrom R."/>
            <person name="Stieglmeier M."/>
            <person name="Klingl A."/>
            <person name="Woyke T."/>
            <person name="Ryan C.M."/>
            <person name="Banfield J.F."/>
        </authorList>
    </citation>
    <scope>NUCLEOTIDE SEQUENCE [LARGE SCALE GENOMIC DNA]</scope>
    <source>
        <strain evidence="3">CG22_combo_CG10-13_8_21_14_all_39_10</strain>
    </source>
</reference>
<dbReference type="Pfam" id="PF13635">
    <property type="entry name" value="DUF4143"/>
    <property type="match status" value="1"/>
</dbReference>
<evidence type="ECO:0000259" key="1">
    <source>
        <dbReference type="Pfam" id="PF13173"/>
    </source>
</evidence>
<evidence type="ECO:0000313" key="3">
    <source>
        <dbReference type="EMBL" id="PIP57638.1"/>
    </source>
</evidence>
<proteinExistence type="predicted"/>
<dbReference type="InterPro" id="IPR027417">
    <property type="entry name" value="P-loop_NTPase"/>
</dbReference>
<dbReference type="SUPFAM" id="SSF52540">
    <property type="entry name" value="P-loop containing nucleoside triphosphate hydrolases"/>
    <property type="match status" value="1"/>
</dbReference>
<accession>A0A2H0BKV5</accession>
<dbReference type="Gene3D" id="3.40.50.300">
    <property type="entry name" value="P-loop containing nucleotide triphosphate hydrolases"/>
    <property type="match status" value="1"/>
</dbReference>